<dbReference type="EC" id="3.2.1.3" evidence="3"/>
<keyword evidence="5" id="KW-0119">Carbohydrate metabolism</keyword>
<dbReference type="Gene3D" id="1.50.10.10">
    <property type="match status" value="1"/>
</dbReference>
<organism evidence="9 10">
    <name type="scientific">Rhodoblastus acidophilus</name>
    <name type="common">Rhodopseudomonas acidophila</name>
    <dbReference type="NCBI Taxonomy" id="1074"/>
    <lineage>
        <taxon>Bacteria</taxon>
        <taxon>Pseudomonadati</taxon>
        <taxon>Pseudomonadota</taxon>
        <taxon>Alphaproteobacteria</taxon>
        <taxon>Hyphomicrobiales</taxon>
        <taxon>Rhodoblastaceae</taxon>
        <taxon>Rhodoblastus</taxon>
    </lineage>
</organism>
<feature type="domain" description="GH15-like" evidence="8">
    <location>
        <begin position="60"/>
        <end position="95"/>
    </location>
</feature>
<evidence type="ECO:0000313" key="9">
    <source>
        <dbReference type="EMBL" id="MTV31835.1"/>
    </source>
</evidence>
<keyword evidence="4" id="KW-0378">Hydrolase</keyword>
<dbReference type="GO" id="GO:0000272">
    <property type="term" value="P:polysaccharide catabolic process"/>
    <property type="evidence" value="ECO:0007669"/>
    <property type="project" value="UniProtKB-KW"/>
</dbReference>
<sequence>MMAPEARCGARFAMSNTSPVRPMESLDDWLIRQYERCAEFLPRAISATHLTRHRRNYGQTIRAAKGAVLASTDPAENPDYFFHWLRDSAIVIDGLRILIEDGRDDLLKLFGEFVDFSLGLTRLDGRANPHDAEERAGVLPDFVQYVRTPEEMAFVRGEAVLGEARLSADGRLDILQWSRPQNDGPALRALALMRYWRNENLHDRLPLAAMRLLIEGDLDYTLKHWREPCYDIWEEHFRRHYHTQVAQYAALSDGADWARALGDEKRAEDYARAAAEAAKTLDGYFYDGAYRTPLPDPALKPTPTLRLDFAVILGVVQAARRNGPHSPADPRAFATLAKLEDLFDRAYLINRNRPADCGTAHGRYDGDVYFTGGAFYFSTLGAAEFYYRSATAAASGEPLAVSLANRTLLARLLNAEDRTLGVQTLRPEFRAPLARALIRRGDAVMATVRRFAPESGVLAEQFSHIDGAPTSALDLTWSYASFIIALACRKEALRAVGG</sequence>
<evidence type="ECO:0000313" key="10">
    <source>
        <dbReference type="Proteomes" id="UP000439113"/>
    </source>
</evidence>
<evidence type="ECO:0000256" key="4">
    <source>
        <dbReference type="ARBA" id="ARBA00022801"/>
    </source>
</evidence>
<keyword evidence="7" id="KW-0624">Polysaccharide degradation</keyword>
<dbReference type="InterPro" id="IPR008928">
    <property type="entry name" value="6-hairpin_glycosidase_sf"/>
</dbReference>
<dbReference type="Pfam" id="PF00723">
    <property type="entry name" value="Glyco_hydro_15"/>
    <property type="match status" value="2"/>
</dbReference>
<accession>A0A6N8DQK9</accession>
<evidence type="ECO:0000259" key="8">
    <source>
        <dbReference type="Pfam" id="PF00723"/>
    </source>
</evidence>
<evidence type="ECO:0000256" key="6">
    <source>
        <dbReference type="ARBA" id="ARBA00023295"/>
    </source>
</evidence>
<reference evidence="9 10" key="1">
    <citation type="submission" date="2019-11" db="EMBL/GenBank/DDBJ databases">
        <title>Whole-genome sequence of a Rhodoblastus acidophilus DSM 142.</title>
        <authorList>
            <person name="Kyndt J.A."/>
            <person name="Meyer T.E."/>
        </authorList>
    </citation>
    <scope>NUCLEOTIDE SEQUENCE [LARGE SCALE GENOMIC DNA]</scope>
    <source>
        <strain evidence="9 10">DSM 142</strain>
    </source>
</reference>
<evidence type="ECO:0000256" key="5">
    <source>
        <dbReference type="ARBA" id="ARBA00023277"/>
    </source>
</evidence>
<dbReference type="OrthoDB" id="5641212at2"/>
<comment type="caution">
    <text evidence="9">The sequence shown here is derived from an EMBL/GenBank/DDBJ whole genome shotgun (WGS) entry which is preliminary data.</text>
</comment>
<evidence type="ECO:0000256" key="1">
    <source>
        <dbReference type="ARBA" id="ARBA00001863"/>
    </source>
</evidence>
<dbReference type="EMBL" id="WNKS01000011">
    <property type="protein sequence ID" value="MTV31835.1"/>
    <property type="molecule type" value="Genomic_DNA"/>
</dbReference>
<proteinExistence type="inferred from homology"/>
<dbReference type="Proteomes" id="UP000439113">
    <property type="component" value="Unassembled WGS sequence"/>
</dbReference>
<name>A0A6N8DQK9_RHOAC</name>
<dbReference type="PRINTS" id="PR00736">
    <property type="entry name" value="GLHYDRLASE15"/>
</dbReference>
<feature type="domain" description="GH15-like" evidence="8">
    <location>
        <begin position="175"/>
        <end position="485"/>
    </location>
</feature>
<comment type="catalytic activity">
    <reaction evidence="1">
        <text>Hydrolysis of terminal (1-&gt;4)-linked alpha-D-glucose residues successively from non-reducing ends of the chains with release of beta-D-glucose.</text>
        <dbReference type="EC" id="3.2.1.3"/>
    </reaction>
</comment>
<dbReference type="PANTHER" id="PTHR31616:SF9">
    <property type="entry name" value="GLUCOAMYLASE, INTRACELLULAR SPORULATION-SPECIFIC"/>
    <property type="match status" value="1"/>
</dbReference>
<gene>
    <name evidence="9" type="ORF">GJ654_12650</name>
</gene>
<dbReference type="InterPro" id="IPR011613">
    <property type="entry name" value="GH15-like"/>
</dbReference>
<protein>
    <recommendedName>
        <fullName evidence="3">glucan 1,4-alpha-glucosidase</fullName>
        <ecNumber evidence="3">3.2.1.3</ecNumber>
    </recommendedName>
</protein>
<dbReference type="InterPro" id="IPR012341">
    <property type="entry name" value="6hp_glycosidase-like_sf"/>
</dbReference>
<dbReference type="InterPro" id="IPR000165">
    <property type="entry name" value="Glucoamylase"/>
</dbReference>
<keyword evidence="6" id="KW-0326">Glycosidase</keyword>
<evidence type="ECO:0000256" key="3">
    <source>
        <dbReference type="ARBA" id="ARBA00012593"/>
    </source>
</evidence>
<evidence type="ECO:0000256" key="2">
    <source>
        <dbReference type="ARBA" id="ARBA00006188"/>
    </source>
</evidence>
<dbReference type="AlphaFoldDB" id="A0A6N8DQK9"/>
<dbReference type="SUPFAM" id="SSF48208">
    <property type="entry name" value="Six-hairpin glycosidases"/>
    <property type="match status" value="1"/>
</dbReference>
<comment type="similarity">
    <text evidence="2">Belongs to the glycosyl hydrolase 15 family.</text>
</comment>
<dbReference type="PANTHER" id="PTHR31616">
    <property type="entry name" value="TREHALASE"/>
    <property type="match status" value="1"/>
</dbReference>
<dbReference type="GO" id="GO:0004339">
    <property type="term" value="F:glucan 1,4-alpha-glucosidase activity"/>
    <property type="evidence" value="ECO:0007669"/>
    <property type="project" value="UniProtKB-EC"/>
</dbReference>
<evidence type="ECO:0000256" key="7">
    <source>
        <dbReference type="ARBA" id="ARBA00023326"/>
    </source>
</evidence>